<dbReference type="PANTHER" id="PTHR40626:SF32">
    <property type="entry name" value="ZINC FINGER PROTEIN RST2"/>
    <property type="match status" value="1"/>
</dbReference>
<evidence type="ECO:0000256" key="1">
    <source>
        <dbReference type="ARBA" id="ARBA00004123"/>
    </source>
</evidence>
<sequence length="371" mass="41325">MSNTNIVRNCKKKVKNNKTFQCSGFGNCHMQFSRSEHLARHIRKHTGERPFKCHCGRTFSRLDNLRQHAHTIHTNEVINSPYTLSSNSIHTSTPKAGQLVAKNDLKQSDMSVSKQNVETLEKDQETCTAEPKNSSVHLYKDKAAKSEDNNTPELSKFHSFISSVFHSSDQISDHHNSLKSCFSSPIFSNSDHHSDHNSLSPKVSALSFGLLTFICIQMDPIPSKISALDLDLGLKAIASDSHSPLPEESRNAESSSQEIQVKRDFLSKNSFCNHSGPITLYDESSCTPASCDTTDSCNTTNSLPFNDNKLPSITILMGYDLEPSNTLSLSNTDDDYLKHRNTQKMSIRFLCNESITKGGIDILEEVAKIIN</sequence>
<name>A0A899G7C4_9ASCO</name>
<dbReference type="Proteomes" id="UP000663699">
    <property type="component" value="Chromosome 2"/>
</dbReference>
<evidence type="ECO:0000259" key="8">
    <source>
        <dbReference type="PROSITE" id="PS50157"/>
    </source>
</evidence>
<evidence type="ECO:0000256" key="2">
    <source>
        <dbReference type="ARBA" id="ARBA00022723"/>
    </source>
</evidence>
<comment type="subcellular location">
    <subcellularLocation>
        <location evidence="1">Nucleus</location>
    </subcellularLocation>
</comment>
<dbReference type="Gene3D" id="3.30.160.60">
    <property type="entry name" value="Classic Zinc Finger"/>
    <property type="match status" value="2"/>
</dbReference>
<dbReference type="GO" id="GO:0000981">
    <property type="term" value="F:DNA-binding transcription factor activity, RNA polymerase II-specific"/>
    <property type="evidence" value="ECO:0007669"/>
    <property type="project" value="InterPro"/>
</dbReference>
<dbReference type="AlphaFoldDB" id="A0A899G7C4"/>
<keyword evidence="2" id="KW-0479">Metal-binding</keyword>
<dbReference type="GO" id="GO:0000785">
    <property type="term" value="C:chromatin"/>
    <property type="evidence" value="ECO:0007669"/>
    <property type="project" value="TreeGrafter"/>
</dbReference>
<organism evidence="9 10">
    <name type="scientific">Pneumocystis wakefieldiae</name>
    <dbReference type="NCBI Taxonomy" id="38082"/>
    <lineage>
        <taxon>Eukaryota</taxon>
        <taxon>Fungi</taxon>
        <taxon>Dikarya</taxon>
        <taxon>Ascomycota</taxon>
        <taxon>Taphrinomycotina</taxon>
        <taxon>Pneumocystomycetes</taxon>
        <taxon>Pneumocystaceae</taxon>
        <taxon>Pneumocystis</taxon>
    </lineage>
</organism>
<keyword evidence="6" id="KW-0539">Nucleus</keyword>
<reference evidence="9" key="1">
    <citation type="submission" date="2020-06" db="EMBL/GenBank/DDBJ databases">
        <title>Genomes of multiple members of Pneumocystis genus reveal paths to human pathogen Pneumocystis jirovecii.</title>
        <authorList>
            <person name="Cisse O.H."/>
            <person name="Ma L."/>
            <person name="Dekker J."/>
            <person name="Khil P."/>
            <person name="Jo J."/>
            <person name="Brenchley J."/>
            <person name="Blair R."/>
            <person name="Pahar B."/>
            <person name="Chabe M."/>
            <person name="Van Rompay K.A."/>
            <person name="Keesler R."/>
            <person name="Sukura A."/>
            <person name="Hirsch V."/>
            <person name="Kutty G."/>
            <person name="Liu Y."/>
            <person name="Peng L."/>
            <person name="Chen J."/>
            <person name="Song J."/>
            <person name="Weissenbacher-Lang C."/>
            <person name="Xu J."/>
            <person name="Upham N.S."/>
            <person name="Stajich J.E."/>
            <person name="Cuomo C.A."/>
            <person name="Cushion M.T."/>
            <person name="Kovacs J.A."/>
        </authorList>
    </citation>
    <scope>NUCLEOTIDE SEQUENCE</scope>
    <source>
        <strain evidence="9">2A</strain>
    </source>
</reference>
<gene>
    <name evidence="9" type="ORF">MERGE_001768</name>
</gene>
<feature type="domain" description="C2H2-type" evidence="8">
    <location>
        <begin position="51"/>
        <end position="78"/>
    </location>
</feature>
<dbReference type="GO" id="GO:0005634">
    <property type="term" value="C:nucleus"/>
    <property type="evidence" value="ECO:0007669"/>
    <property type="project" value="UniProtKB-SubCell"/>
</dbReference>
<protein>
    <recommendedName>
        <fullName evidence="8">C2H2-type domain-containing protein</fullName>
    </recommendedName>
</protein>
<dbReference type="InterPro" id="IPR036236">
    <property type="entry name" value="Znf_C2H2_sf"/>
</dbReference>
<keyword evidence="4 7" id="KW-0863">Zinc-finger</keyword>
<dbReference type="PROSITE" id="PS50157">
    <property type="entry name" value="ZINC_FINGER_C2H2_2"/>
    <property type="match status" value="2"/>
</dbReference>
<accession>A0A899G7C4</accession>
<evidence type="ECO:0000256" key="7">
    <source>
        <dbReference type="PROSITE-ProRule" id="PRU00042"/>
    </source>
</evidence>
<feature type="domain" description="C2H2-type" evidence="8">
    <location>
        <begin position="20"/>
        <end position="50"/>
    </location>
</feature>
<dbReference type="PANTHER" id="PTHR40626">
    <property type="entry name" value="MIP31509P"/>
    <property type="match status" value="1"/>
</dbReference>
<keyword evidence="10" id="KW-1185">Reference proteome</keyword>
<dbReference type="GO" id="GO:0008270">
    <property type="term" value="F:zinc ion binding"/>
    <property type="evidence" value="ECO:0007669"/>
    <property type="project" value="UniProtKB-KW"/>
</dbReference>
<evidence type="ECO:0000313" key="10">
    <source>
        <dbReference type="Proteomes" id="UP000663699"/>
    </source>
</evidence>
<dbReference type="EMBL" id="CP054533">
    <property type="protein sequence ID" value="QSL64467.1"/>
    <property type="molecule type" value="Genomic_DNA"/>
</dbReference>
<evidence type="ECO:0000313" key="9">
    <source>
        <dbReference type="EMBL" id="QSL64467.1"/>
    </source>
</evidence>
<evidence type="ECO:0000256" key="4">
    <source>
        <dbReference type="ARBA" id="ARBA00022771"/>
    </source>
</evidence>
<evidence type="ECO:0000256" key="6">
    <source>
        <dbReference type="ARBA" id="ARBA00023242"/>
    </source>
</evidence>
<dbReference type="SUPFAM" id="SSF57667">
    <property type="entry name" value="beta-beta-alpha zinc fingers"/>
    <property type="match status" value="1"/>
</dbReference>
<keyword evidence="3" id="KW-0677">Repeat</keyword>
<dbReference type="FunFam" id="3.30.160.60:FF:002343">
    <property type="entry name" value="Zinc finger protein 33A"/>
    <property type="match status" value="1"/>
</dbReference>
<evidence type="ECO:0000256" key="5">
    <source>
        <dbReference type="ARBA" id="ARBA00022833"/>
    </source>
</evidence>
<dbReference type="OrthoDB" id="10018191at2759"/>
<proteinExistence type="predicted"/>
<evidence type="ECO:0000256" key="3">
    <source>
        <dbReference type="ARBA" id="ARBA00022737"/>
    </source>
</evidence>
<dbReference type="InterPro" id="IPR051059">
    <property type="entry name" value="VerF-like"/>
</dbReference>
<dbReference type="InterPro" id="IPR013087">
    <property type="entry name" value="Znf_C2H2_type"/>
</dbReference>
<keyword evidence="5" id="KW-0862">Zinc</keyword>
<dbReference type="GO" id="GO:0000978">
    <property type="term" value="F:RNA polymerase II cis-regulatory region sequence-specific DNA binding"/>
    <property type="evidence" value="ECO:0007669"/>
    <property type="project" value="InterPro"/>
</dbReference>